<evidence type="ECO:0000313" key="2">
    <source>
        <dbReference type="WBParaSite" id="nRc.2.0.1.t40919-RA"/>
    </source>
</evidence>
<accession>A0A915KR23</accession>
<reference evidence="2" key="1">
    <citation type="submission" date="2022-11" db="UniProtKB">
        <authorList>
            <consortium name="WormBaseParasite"/>
        </authorList>
    </citation>
    <scope>IDENTIFICATION</scope>
</reference>
<sequence>MIDAAVSWKKVQHRRKNYYANNCNPCTNFLVVEEQTDEKFHGVYSSVLGYRKTLKPNSELQSPIFADCQRQKF</sequence>
<evidence type="ECO:0000313" key="1">
    <source>
        <dbReference type="Proteomes" id="UP000887565"/>
    </source>
</evidence>
<organism evidence="1 2">
    <name type="scientific">Romanomermis culicivorax</name>
    <name type="common">Nematode worm</name>
    <dbReference type="NCBI Taxonomy" id="13658"/>
    <lineage>
        <taxon>Eukaryota</taxon>
        <taxon>Metazoa</taxon>
        <taxon>Ecdysozoa</taxon>
        <taxon>Nematoda</taxon>
        <taxon>Enoplea</taxon>
        <taxon>Dorylaimia</taxon>
        <taxon>Mermithida</taxon>
        <taxon>Mermithoidea</taxon>
        <taxon>Mermithidae</taxon>
        <taxon>Romanomermis</taxon>
    </lineage>
</organism>
<proteinExistence type="predicted"/>
<keyword evidence="1" id="KW-1185">Reference proteome</keyword>
<dbReference type="Proteomes" id="UP000887565">
    <property type="component" value="Unplaced"/>
</dbReference>
<dbReference type="AlphaFoldDB" id="A0A915KR23"/>
<name>A0A915KR23_ROMCU</name>
<protein>
    <submittedName>
        <fullName evidence="2">Uncharacterized protein</fullName>
    </submittedName>
</protein>
<dbReference type="WBParaSite" id="nRc.2.0.1.t40919-RA">
    <property type="protein sequence ID" value="nRc.2.0.1.t40919-RA"/>
    <property type="gene ID" value="nRc.2.0.1.g40919"/>
</dbReference>